<evidence type="ECO:0000313" key="2">
    <source>
        <dbReference type="Proteomes" id="UP000323188"/>
    </source>
</evidence>
<organism evidence="1 2">
    <name type="scientific">Maribacter flavus</name>
    <dbReference type="NCBI Taxonomy" id="1658664"/>
    <lineage>
        <taxon>Bacteria</taxon>
        <taxon>Pseudomonadati</taxon>
        <taxon>Bacteroidota</taxon>
        <taxon>Flavobacteriia</taxon>
        <taxon>Flavobacteriales</taxon>
        <taxon>Flavobacteriaceae</taxon>
        <taxon>Maribacter</taxon>
    </lineage>
</organism>
<proteinExistence type="predicted"/>
<dbReference type="AlphaFoldDB" id="A0A5B2TSL8"/>
<accession>A0A5B2TSL8</accession>
<dbReference type="EMBL" id="VUOE01000002">
    <property type="protein sequence ID" value="KAA2217123.1"/>
    <property type="molecule type" value="Genomic_DNA"/>
</dbReference>
<sequence>MGSRIFTHIAAFVLFALMLFKVSSFHIYTHQDGSDTIENCETCYFSFQNQQVAFSTVSVLILTALVLTHIDRKITAETTTLLLSPILPYTLFGRPPPSLR</sequence>
<protein>
    <submittedName>
        <fullName evidence="1">Uncharacterized protein</fullName>
    </submittedName>
</protein>
<evidence type="ECO:0000313" key="1">
    <source>
        <dbReference type="EMBL" id="KAA2217123.1"/>
    </source>
</evidence>
<dbReference type="RefSeq" id="WP_154919514.1">
    <property type="nucleotide sequence ID" value="NZ_VUOE01000002.1"/>
</dbReference>
<comment type="caution">
    <text evidence="1">The sequence shown here is derived from an EMBL/GenBank/DDBJ whole genome shotgun (WGS) entry which is preliminary data.</text>
</comment>
<dbReference type="Proteomes" id="UP000323188">
    <property type="component" value="Unassembled WGS sequence"/>
</dbReference>
<gene>
    <name evidence="1" type="ORF">F0361_14210</name>
</gene>
<name>A0A5B2TSL8_9FLAO</name>
<reference evidence="1 2" key="1">
    <citation type="submission" date="2019-09" db="EMBL/GenBank/DDBJ databases">
        <authorList>
            <person name="Khan S.A."/>
            <person name="Jeon C.O."/>
            <person name="Chun B.H."/>
            <person name="Jeong S.E."/>
        </authorList>
    </citation>
    <scope>NUCLEOTIDE SEQUENCE [LARGE SCALE GENOMIC DNA]</scope>
    <source>
        <strain evidence="1 2">KCTC 42508</strain>
    </source>
</reference>